<comment type="similarity">
    <text evidence="2">Belongs to the YkuD family.</text>
</comment>
<dbReference type="PROSITE" id="PS52029">
    <property type="entry name" value="LD_TPASE"/>
    <property type="match status" value="1"/>
</dbReference>
<dbReference type="EMBL" id="JAPDDS010000001">
    <property type="protein sequence ID" value="MCW1883659.1"/>
    <property type="molecule type" value="Genomic_DNA"/>
</dbReference>
<evidence type="ECO:0000256" key="8">
    <source>
        <dbReference type="SAM" id="SignalP"/>
    </source>
</evidence>
<keyword evidence="4 7" id="KW-0133">Cell shape</keyword>
<dbReference type="CDD" id="cd16913">
    <property type="entry name" value="YkuD_like"/>
    <property type="match status" value="1"/>
</dbReference>
<keyword evidence="6 7" id="KW-0961">Cell wall biogenesis/degradation</keyword>
<evidence type="ECO:0000256" key="3">
    <source>
        <dbReference type="ARBA" id="ARBA00022679"/>
    </source>
</evidence>
<name>A0ABT3FJB2_9BACT</name>
<keyword evidence="3" id="KW-0808">Transferase</keyword>
<dbReference type="InterPro" id="IPR038063">
    <property type="entry name" value="Transpep_catalytic_dom"/>
</dbReference>
<gene>
    <name evidence="10" type="ORF">OKA04_02895</name>
</gene>
<evidence type="ECO:0000256" key="1">
    <source>
        <dbReference type="ARBA" id="ARBA00004752"/>
    </source>
</evidence>
<feature type="signal peptide" evidence="8">
    <location>
        <begin position="1"/>
        <end position="20"/>
    </location>
</feature>
<dbReference type="InterPro" id="IPR005490">
    <property type="entry name" value="LD_TPept_cat_dom"/>
</dbReference>
<organism evidence="10 11">
    <name type="scientific">Luteolibacter flavescens</name>
    <dbReference type="NCBI Taxonomy" id="1859460"/>
    <lineage>
        <taxon>Bacteria</taxon>
        <taxon>Pseudomonadati</taxon>
        <taxon>Verrucomicrobiota</taxon>
        <taxon>Verrucomicrobiia</taxon>
        <taxon>Verrucomicrobiales</taxon>
        <taxon>Verrucomicrobiaceae</taxon>
        <taxon>Luteolibacter</taxon>
    </lineage>
</organism>
<accession>A0ABT3FJB2</accession>
<evidence type="ECO:0000256" key="4">
    <source>
        <dbReference type="ARBA" id="ARBA00022960"/>
    </source>
</evidence>
<feature type="active site" description="Proton donor/acceptor" evidence="7">
    <location>
        <position position="142"/>
    </location>
</feature>
<dbReference type="Gene3D" id="2.40.440.10">
    <property type="entry name" value="L,D-transpeptidase catalytic domain-like"/>
    <property type="match status" value="1"/>
</dbReference>
<evidence type="ECO:0000256" key="2">
    <source>
        <dbReference type="ARBA" id="ARBA00005992"/>
    </source>
</evidence>
<reference evidence="10 11" key="1">
    <citation type="submission" date="2022-10" db="EMBL/GenBank/DDBJ databases">
        <title>Luteolibacter flavescens strain MCCC 1K03193, whole genome shotgun sequencing project.</title>
        <authorList>
            <person name="Zhao G."/>
            <person name="Shen L."/>
        </authorList>
    </citation>
    <scope>NUCLEOTIDE SEQUENCE [LARGE SCALE GENOMIC DNA]</scope>
    <source>
        <strain evidence="10 11">MCCC 1K03193</strain>
    </source>
</reference>
<feature type="chain" id="PRO_5047333256" evidence="8">
    <location>
        <begin position="21"/>
        <end position="199"/>
    </location>
</feature>
<feature type="domain" description="L,D-TPase catalytic" evidence="9">
    <location>
        <begin position="43"/>
        <end position="181"/>
    </location>
</feature>
<keyword evidence="5 7" id="KW-0573">Peptidoglycan synthesis</keyword>
<dbReference type="SUPFAM" id="SSF141523">
    <property type="entry name" value="L,D-transpeptidase catalytic domain-like"/>
    <property type="match status" value="1"/>
</dbReference>
<evidence type="ECO:0000256" key="5">
    <source>
        <dbReference type="ARBA" id="ARBA00022984"/>
    </source>
</evidence>
<evidence type="ECO:0000313" key="11">
    <source>
        <dbReference type="Proteomes" id="UP001207930"/>
    </source>
</evidence>
<dbReference type="Pfam" id="PF03734">
    <property type="entry name" value="YkuD"/>
    <property type="match status" value="1"/>
</dbReference>
<evidence type="ECO:0000256" key="6">
    <source>
        <dbReference type="ARBA" id="ARBA00023316"/>
    </source>
</evidence>
<protein>
    <submittedName>
        <fullName evidence="10">L,D-transpeptidase family protein</fullName>
    </submittedName>
</protein>
<feature type="active site" description="Nucleophile" evidence="7">
    <location>
        <position position="157"/>
    </location>
</feature>
<dbReference type="PANTHER" id="PTHR30582:SF2">
    <property type="entry name" value="L,D-TRANSPEPTIDASE YCIB-RELATED"/>
    <property type="match status" value="1"/>
</dbReference>
<comment type="pathway">
    <text evidence="1 7">Cell wall biogenesis; peptidoglycan biosynthesis.</text>
</comment>
<dbReference type="Proteomes" id="UP001207930">
    <property type="component" value="Unassembled WGS sequence"/>
</dbReference>
<sequence>MRLLVFLPALLLLPSCSLFRSGPPPKASYVMYEWDDDKGPGDVSVEIDLSSQIATYKRAGRTIGWSFVSTGKEGKSTSPGNYKVSEMMELKHSNLYGWITDPEGNVSNGDAQPTTPVPEGHTYHPAPMNHWMRLTWSGIGMHAGEIRQPGVAASHGCIRLPRDFVPKLYKVAKVGTPVKIIKSGAPKAELPRATADAGT</sequence>
<dbReference type="PANTHER" id="PTHR30582">
    <property type="entry name" value="L,D-TRANSPEPTIDASE"/>
    <property type="match status" value="1"/>
</dbReference>
<comment type="caution">
    <text evidence="10">The sequence shown here is derived from an EMBL/GenBank/DDBJ whole genome shotgun (WGS) entry which is preliminary data.</text>
</comment>
<proteinExistence type="inferred from homology"/>
<dbReference type="InterPro" id="IPR050979">
    <property type="entry name" value="LD-transpeptidase"/>
</dbReference>
<dbReference type="RefSeq" id="WP_264499617.1">
    <property type="nucleotide sequence ID" value="NZ_JAPDDS010000001.1"/>
</dbReference>
<keyword evidence="11" id="KW-1185">Reference proteome</keyword>
<keyword evidence="8" id="KW-0732">Signal</keyword>
<evidence type="ECO:0000259" key="9">
    <source>
        <dbReference type="PROSITE" id="PS52029"/>
    </source>
</evidence>
<evidence type="ECO:0000256" key="7">
    <source>
        <dbReference type="PROSITE-ProRule" id="PRU01373"/>
    </source>
</evidence>
<evidence type="ECO:0000313" key="10">
    <source>
        <dbReference type="EMBL" id="MCW1883659.1"/>
    </source>
</evidence>